<evidence type="ECO:0000259" key="2">
    <source>
        <dbReference type="Pfam" id="PF21666"/>
    </source>
</evidence>
<evidence type="ECO:0000259" key="1">
    <source>
        <dbReference type="Pfam" id="PF14033"/>
    </source>
</evidence>
<proteinExistence type="predicted"/>
<dbReference type="Pfam" id="PF21666">
    <property type="entry name" value="DUF4246_N"/>
    <property type="match status" value="1"/>
</dbReference>
<dbReference type="Proteomes" id="UP000838763">
    <property type="component" value="Unassembled WGS sequence"/>
</dbReference>
<sequence length="506" mass="58013">MDPNPHAISGDEAAFSSHPLLHDEMATNTELHWSRRFAHGMLDWMLGVRLTARELAMLRVMDTITDRPSWESSILDADLAEALRRELRVGEPLLSARAWAWCLEELRDKAAEFVRTGRVLVYDAGPRVSKSSVKGAEKLKKLVGDLAAQKDKSHRLHGEEVQLRNLVDPSLHPLVYGHTKILPRLAKPMSSISGIDSVMWLPCDVEFVGDEENGGIRARITSYINDLHPKAHRALYSVIEEIITASIEPWNDVLTPAVPPSTDVKHAPYSAWTIGPGRTPLAYEHTAKITGRCFHCRFNDNYDWRERPPEESKYRHHDHEYRNIRIQHDFKDKGLQVYVNIQSIELTPENPRYEGSPWALAGMYNEHIVAASMYFFDVVNIADTPRLYLRVPANFFQDSLDVDEGHIRFLTLYLVDPNYTLVSTSRVPPQSFDWWVQDVFPATFLASKGLPEELRCAVAEEACGSLFTEEQSAEFRERLLRERKRVMAELGRILYHFRFDFELEPV</sequence>
<keyword evidence="4" id="KW-1185">Reference proteome</keyword>
<evidence type="ECO:0000313" key="3">
    <source>
        <dbReference type="EMBL" id="CAI4215897.1"/>
    </source>
</evidence>
<evidence type="ECO:0000313" key="4">
    <source>
        <dbReference type="Proteomes" id="UP000838763"/>
    </source>
</evidence>
<dbReference type="PANTHER" id="PTHR33119:SF1">
    <property type="entry name" value="FE2OG DIOXYGENASE DOMAIN-CONTAINING PROTEIN"/>
    <property type="match status" value="1"/>
</dbReference>
<dbReference type="PANTHER" id="PTHR33119">
    <property type="entry name" value="IFI3P"/>
    <property type="match status" value="1"/>
</dbReference>
<dbReference type="InterPro" id="IPR049207">
    <property type="entry name" value="DUF4246_N"/>
</dbReference>
<dbReference type="EMBL" id="CALLCH030000013">
    <property type="protein sequence ID" value="CAI4215897.1"/>
    <property type="molecule type" value="Genomic_DNA"/>
</dbReference>
<organism evidence="3 4">
    <name type="scientific">Parascedosporium putredinis</name>
    <dbReference type="NCBI Taxonomy" id="1442378"/>
    <lineage>
        <taxon>Eukaryota</taxon>
        <taxon>Fungi</taxon>
        <taxon>Dikarya</taxon>
        <taxon>Ascomycota</taxon>
        <taxon>Pezizomycotina</taxon>
        <taxon>Sordariomycetes</taxon>
        <taxon>Hypocreomycetidae</taxon>
        <taxon>Microascales</taxon>
        <taxon>Microascaceae</taxon>
        <taxon>Parascedosporium</taxon>
    </lineage>
</organism>
<feature type="domain" description="DUF4246" evidence="1">
    <location>
        <begin position="404"/>
        <end position="437"/>
    </location>
</feature>
<reference evidence="3" key="1">
    <citation type="submission" date="2022-11" db="EMBL/GenBank/DDBJ databases">
        <authorList>
            <person name="Scott C."/>
            <person name="Bruce N."/>
        </authorList>
    </citation>
    <scope>NUCLEOTIDE SEQUENCE</scope>
</reference>
<feature type="domain" description="DUF4246" evidence="2">
    <location>
        <begin position="19"/>
        <end position="82"/>
    </location>
</feature>
<dbReference type="Pfam" id="PF14033">
    <property type="entry name" value="DUF4246"/>
    <property type="match status" value="2"/>
</dbReference>
<dbReference type="InterPro" id="IPR025340">
    <property type="entry name" value="DUF4246"/>
</dbReference>
<dbReference type="AlphaFoldDB" id="A0A9P1H4L3"/>
<name>A0A9P1H4L3_9PEZI</name>
<accession>A0A9P1H4L3</accession>
<feature type="domain" description="DUF4246" evidence="1">
    <location>
        <begin position="97"/>
        <end position="391"/>
    </location>
</feature>
<protein>
    <submittedName>
        <fullName evidence="3">Uncharacterized protein</fullName>
    </submittedName>
</protein>
<gene>
    <name evidence="3" type="ORF">PPNO1_LOCUS5571</name>
</gene>
<comment type="caution">
    <text evidence="3">The sequence shown here is derived from an EMBL/GenBank/DDBJ whole genome shotgun (WGS) entry which is preliminary data.</text>
</comment>
<dbReference type="InterPro" id="IPR049192">
    <property type="entry name" value="DUF4246_C"/>
</dbReference>
<dbReference type="OrthoDB" id="415532at2759"/>